<gene>
    <name evidence="1" type="ORF">QFC20_007855</name>
</gene>
<sequence>MSDITVTSRQAKEAEARPLQALQEIGKQVRFSSSCSDRSRTNLVPIQLGILQDRDATALEECASKIRRMAEQQQQLDIQQGHLTDLKRGYDQRRKRQSEDVDTLGKDLDHMRAERDSHKGQSEMR</sequence>
<keyword evidence="2" id="KW-1185">Reference proteome</keyword>
<evidence type="ECO:0000313" key="1">
    <source>
        <dbReference type="EMBL" id="KAJ9090677.1"/>
    </source>
</evidence>
<reference evidence="1" key="1">
    <citation type="submission" date="2023-04" db="EMBL/GenBank/DDBJ databases">
        <title>Draft Genome sequencing of Naganishia species isolated from polar environments using Oxford Nanopore Technology.</title>
        <authorList>
            <person name="Leo P."/>
            <person name="Venkateswaran K."/>
        </authorList>
    </citation>
    <scope>NUCLEOTIDE SEQUENCE</scope>
    <source>
        <strain evidence="1">MNA-CCFEE 5262</strain>
    </source>
</reference>
<comment type="caution">
    <text evidence="1">The sequence shown here is derived from an EMBL/GenBank/DDBJ whole genome shotgun (WGS) entry which is preliminary data.</text>
</comment>
<dbReference type="EMBL" id="JASBWS010000230">
    <property type="protein sequence ID" value="KAJ9090677.1"/>
    <property type="molecule type" value="Genomic_DNA"/>
</dbReference>
<proteinExistence type="predicted"/>
<organism evidence="1 2">
    <name type="scientific">Naganishia adeliensis</name>
    <dbReference type="NCBI Taxonomy" id="92952"/>
    <lineage>
        <taxon>Eukaryota</taxon>
        <taxon>Fungi</taxon>
        <taxon>Dikarya</taxon>
        <taxon>Basidiomycota</taxon>
        <taxon>Agaricomycotina</taxon>
        <taxon>Tremellomycetes</taxon>
        <taxon>Filobasidiales</taxon>
        <taxon>Filobasidiaceae</taxon>
        <taxon>Naganishia</taxon>
    </lineage>
</organism>
<evidence type="ECO:0000313" key="2">
    <source>
        <dbReference type="Proteomes" id="UP001230649"/>
    </source>
</evidence>
<accession>A0ACC2UWD4</accession>
<dbReference type="Proteomes" id="UP001230649">
    <property type="component" value="Unassembled WGS sequence"/>
</dbReference>
<name>A0ACC2UWD4_9TREE</name>
<protein>
    <submittedName>
        <fullName evidence="1">Uncharacterized protein</fullName>
    </submittedName>
</protein>